<proteinExistence type="predicted"/>
<gene>
    <name evidence="1" type="ORF">GOB84_13525</name>
</gene>
<dbReference type="Proteomes" id="UP000615326">
    <property type="component" value="Unassembled WGS sequence"/>
</dbReference>
<protein>
    <recommendedName>
        <fullName evidence="3">Class I SAM-dependent methyltransferase</fullName>
    </recommendedName>
</protein>
<comment type="caution">
    <text evidence="1">The sequence shown here is derived from an EMBL/GenBank/DDBJ whole genome shotgun (WGS) entry which is preliminary data.</text>
</comment>
<dbReference type="SUPFAM" id="SSF53335">
    <property type="entry name" value="S-adenosyl-L-methionine-dependent methyltransferases"/>
    <property type="match status" value="1"/>
</dbReference>
<keyword evidence="2" id="KW-1185">Reference proteome</keyword>
<evidence type="ECO:0008006" key="3">
    <source>
        <dbReference type="Google" id="ProtNLM"/>
    </source>
</evidence>
<dbReference type="InterPro" id="IPR029063">
    <property type="entry name" value="SAM-dependent_MTases_sf"/>
</dbReference>
<dbReference type="EMBL" id="WOSW01000031">
    <property type="protein sequence ID" value="NHO33559.1"/>
    <property type="molecule type" value="Genomic_DNA"/>
</dbReference>
<evidence type="ECO:0000313" key="1">
    <source>
        <dbReference type="EMBL" id="NHO33559.1"/>
    </source>
</evidence>
<dbReference type="RefSeq" id="WP_173578071.1">
    <property type="nucleotide sequence ID" value="NZ_WOSW01000031.1"/>
</dbReference>
<accession>A0ABX0KAY0</accession>
<evidence type="ECO:0000313" key="2">
    <source>
        <dbReference type="Proteomes" id="UP000615326"/>
    </source>
</evidence>
<reference evidence="1 2" key="1">
    <citation type="journal article" date="2020" name="Int. J. Syst. Evol. Microbiol.">
        <title>Novel acetic acid bacteria from cider fermentations: Acetobacter conturbans sp. nov. and Acetobacter fallax sp. nov.</title>
        <authorList>
            <person name="Sombolestani A.S."/>
            <person name="Cleenwerck I."/>
            <person name="Cnockaert M."/>
            <person name="Borremans W."/>
            <person name="Wieme A.D."/>
            <person name="De Vuyst L."/>
            <person name="Vandamme P."/>
        </authorList>
    </citation>
    <scope>NUCLEOTIDE SEQUENCE [LARGE SCALE GENOMIC DNA]</scope>
    <source>
        <strain evidence="1 2">LMG 1637</strain>
    </source>
</reference>
<sequence length="229" mass="26124">MSGTRPVKHLPDFLLRNARILSDRTKILPLLPKGGHIAEVGVMAGEFSRTMIEVCRPERFYGIDLFLIHEMPQVWGRPTSEMFKGQTHQAFYEARFAREIARGQVQVLAGDSKTMLERIPDYSLDVVYLDADHTYPSVIAELEVCSRKLRPVTGLIVLNDYIMRDDAGPYGVIQAAHDFMMSHGWEMVAFALEENMYCDVVLRKLPASRCRRIARRLPLAAGYHKLGRF</sequence>
<name>A0ABX0KAY0_9PROT</name>
<organism evidence="1 2">
    <name type="scientific">Acetobacter fallax</name>
    <dbReference type="NCBI Taxonomy" id="1737473"/>
    <lineage>
        <taxon>Bacteria</taxon>
        <taxon>Pseudomonadati</taxon>
        <taxon>Pseudomonadota</taxon>
        <taxon>Alphaproteobacteria</taxon>
        <taxon>Acetobacterales</taxon>
        <taxon>Acetobacteraceae</taxon>
        <taxon>Acetobacter</taxon>
    </lineage>
</organism>
<dbReference type="Gene3D" id="3.40.50.150">
    <property type="entry name" value="Vaccinia Virus protein VP39"/>
    <property type="match status" value="1"/>
</dbReference>
<dbReference type="Pfam" id="PF13578">
    <property type="entry name" value="Methyltransf_24"/>
    <property type="match status" value="1"/>
</dbReference>